<comment type="cofactor">
    <cofactor evidence="1">
        <name>Fe(2+)</name>
        <dbReference type="ChEBI" id="CHEBI:29033"/>
    </cofactor>
</comment>
<keyword evidence="2" id="KW-0560">Oxidoreductase</keyword>
<sequence length="245" mass="27832">MLTKEEIEFLDTNGYLNLGQLLSADQVQEINKRIEDLMWAEGENAGAELAESKYIRHPKEEGADRLADLVNKGPVFDVFYTHPRVLAGIEAVLGQAFKLSSLNYRAAKPKNGLQKLHVDWKNTVVNGAYQVCNSIWLLDDFTEHNGSTRIVPTSHKWPSLPDEAMEDPFEKHPEEIRIIAPAGSVFIFNSHVWHGGTMNETDKVRRSIHSYFCSKEQPQQIDQKKYITEETLSRVGERGRAILDV</sequence>
<proteinExistence type="predicted"/>
<keyword evidence="2" id="KW-0223">Dioxygenase</keyword>
<organism evidence="2 3">
    <name type="scientific">Algoriphagus iocasae</name>
    <dbReference type="NCBI Taxonomy" id="1836499"/>
    <lineage>
        <taxon>Bacteria</taxon>
        <taxon>Pseudomonadati</taxon>
        <taxon>Bacteroidota</taxon>
        <taxon>Cytophagia</taxon>
        <taxon>Cytophagales</taxon>
        <taxon>Cyclobacteriaceae</taxon>
        <taxon>Algoriphagus</taxon>
    </lineage>
</organism>
<dbReference type="EMBL" id="JACIJO010000001">
    <property type="protein sequence ID" value="MBB6324950.1"/>
    <property type="molecule type" value="Genomic_DNA"/>
</dbReference>
<accession>A0A841MCB3</accession>
<evidence type="ECO:0000313" key="2">
    <source>
        <dbReference type="EMBL" id="MBB6324950.1"/>
    </source>
</evidence>
<dbReference type="GO" id="GO:0016706">
    <property type="term" value="F:2-oxoglutarate-dependent dioxygenase activity"/>
    <property type="evidence" value="ECO:0007669"/>
    <property type="project" value="UniProtKB-ARBA"/>
</dbReference>
<name>A0A841MCB3_9BACT</name>
<dbReference type="PANTHER" id="PTHR20883">
    <property type="entry name" value="PHYTANOYL-COA DIOXYGENASE DOMAIN CONTAINING 1"/>
    <property type="match status" value="1"/>
</dbReference>
<dbReference type="InterPro" id="IPR008775">
    <property type="entry name" value="Phytyl_CoA_dOase-like"/>
</dbReference>
<reference evidence="2 3" key="1">
    <citation type="submission" date="2020-08" db="EMBL/GenBank/DDBJ databases">
        <title>Genomic Encyclopedia of Type Strains, Phase IV (KMG-IV): sequencing the most valuable type-strain genomes for metagenomic binning, comparative biology and taxonomic classification.</title>
        <authorList>
            <person name="Goeker M."/>
        </authorList>
    </citation>
    <scope>NUCLEOTIDE SEQUENCE [LARGE SCALE GENOMIC DNA]</scope>
    <source>
        <strain evidence="2 3">DSM 102044</strain>
    </source>
</reference>
<dbReference type="GO" id="GO:0005506">
    <property type="term" value="F:iron ion binding"/>
    <property type="evidence" value="ECO:0007669"/>
    <property type="project" value="UniProtKB-ARBA"/>
</dbReference>
<dbReference type="Pfam" id="PF05721">
    <property type="entry name" value="PhyH"/>
    <property type="match status" value="1"/>
</dbReference>
<dbReference type="Proteomes" id="UP000588604">
    <property type="component" value="Unassembled WGS sequence"/>
</dbReference>
<evidence type="ECO:0000256" key="1">
    <source>
        <dbReference type="ARBA" id="ARBA00001954"/>
    </source>
</evidence>
<dbReference type="Gene3D" id="2.60.120.620">
    <property type="entry name" value="q2cbj1_9rhob like domain"/>
    <property type="match status" value="1"/>
</dbReference>
<dbReference type="AlphaFoldDB" id="A0A841MCB3"/>
<protein>
    <submittedName>
        <fullName evidence="2">Ectoine hydroxylase-related dioxygenase (Phytanoyl-CoA dioxygenase family)</fullName>
    </submittedName>
</protein>
<dbReference type="PANTHER" id="PTHR20883:SF48">
    <property type="entry name" value="ECTOINE DIOXYGENASE"/>
    <property type="match status" value="1"/>
</dbReference>
<comment type="caution">
    <text evidence="2">The sequence shown here is derived from an EMBL/GenBank/DDBJ whole genome shotgun (WGS) entry which is preliminary data.</text>
</comment>
<dbReference type="SUPFAM" id="SSF51197">
    <property type="entry name" value="Clavaminate synthase-like"/>
    <property type="match status" value="1"/>
</dbReference>
<keyword evidence="3" id="KW-1185">Reference proteome</keyword>
<dbReference type="RefSeq" id="WP_184492897.1">
    <property type="nucleotide sequence ID" value="NZ_JACIJO010000001.1"/>
</dbReference>
<gene>
    <name evidence="2" type="ORF">FHS59_000565</name>
</gene>
<evidence type="ECO:0000313" key="3">
    <source>
        <dbReference type="Proteomes" id="UP000588604"/>
    </source>
</evidence>